<gene>
    <name evidence="2" type="ORF">PLEPLA_LOCUS13033</name>
</gene>
<feature type="compositionally biased region" description="Polar residues" evidence="1">
    <location>
        <begin position="48"/>
        <end position="63"/>
    </location>
</feature>
<organism evidence="2 3">
    <name type="scientific">Pleuronectes platessa</name>
    <name type="common">European plaice</name>
    <dbReference type="NCBI Taxonomy" id="8262"/>
    <lineage>
        <taxon>Eukaryota</taxon>
        <taxon>Metazoa</taxon>
        <taxon>Chordata</taxon>
        <taxon>Craniata</taxon>
        <taxon>Vertebrata</taxon>
        <taxon>Euteleostomi</taxon>
        <taxon>Actinopterygii</taxon>
        <taxon>Neopterygii</taxon>
        <taxon>Teleostei</taxon>
        <taxon>Neoteleostei</taxon>
        <taxon>Acanthomorphata</taxon>
        <taxon>Carangaria</taxon>
        <taxon>Pleuronectiformes</taxon>
        <taxon>Pleuronectoidei</taxon>
        <taxon>Pleuronectidae</taxon>
        <taxon>Pleuronectes</taxon>
    </lineage>
</organism>
<protein>
    <submittedName>
        <fullName evidence="2">Uncharacterized protein</fullName>
    </submittedName>
</protein>
<feature type="region of interest" description="Disordered" evidence="1">
    <location>
        <begin position="47"/>
        <end position="90"/>
    </location>
</feature>
<feature type="compositionally biased region" description="Low complexity" evidence="1">
    <location>
        <begin position="72"/>
        <end position="82"/>
    </location>
</feature>
<evidence type="ECO:0000313" key="2">
    <source>
        <dbReference type="EMBL" id="CAB1425103.1"/>
    </source>
</evidence>
<reference evidence="2" key="1">
    <citation type="submission" date="2020-03" db="EMBL/GenBank/DDBJ databases">
        <authorList>
            <person name="Weist P."/>
        </authorList>
    </citation>
    <scope>NUCLEOTIDE SEQUENCE</scope>
</reference>
<feature type="non-terminal residue" evidence="2">
    <location>
        <position position="1"/>
    </location>
</feature>
<dbReference type="Proteomes" id="UP001153269">
    <property type="component" value="Unassembled WGS sequence"/>
</dbReference>
<sequence>VVSENGFCCAEKVQLQQLDFQNKEEEISAFTRSSAVLCKQQCCLVAGSSPSQTSPNEQGTNLCPNPKELRTLPSNSLNPSSSETWSPHKQ</sequence>
<name>A0A9N7YGS3_PLEPL</name>
<dbReference type="EMBL" id="CADEAL010000779">
    <property type="protein sequence ID" value="CAB1425103.1"/>
    <property type="molecule type" value="Genomic_DNA"/>
</dbReference>
<evidence type="ECO:0000313" key="3">
    <source>
        <dbReference type="Proteomes" id="UP001153269"/>
    </source>
</evidence>
<accession>A0A9N7YGS3</accession>
<comment type="caution">
    <text evidence="2">The sequence shown here is derived from an EMBL/GenBank/DDBJ whole genome shotgun (WGS) entry which is preliminary data.</text>
</comment>
<dbReference type="AlphaFoldDB" id="A0A9N7YGS3"/>
<evidence type="ECO:0000256" key="1">
    <source>
        <dbReference type="SAM" id="MobiDB-lite"/>
    </source>
</evidence>
<keyword evidence="3" id="KW-1185">Reference proteome</keyword>
<proteinExistence type="predicted"/>